<comment type="similarity">
    <text evidence="2">Belongs to the SMEK family.</text>
</comment>
<evidence type="ECO:0000313" key="8">
    <source>
        <dbReference type="RefSeq" id="XP_018008843.1"/>
    </source>
</evidence>
<feature type="compositionally biased region" description="Acidic residues" evidence="4">
    <location>
        <begin position="770"/>
        <end position="786"/>
    </location>
</feature>
<feature type="region of interest" description="Disordered" evidence="4">
    <location>
        <begin position="666"/>
        <end position="687"/>
    </location>
</feature>
<dbReference type="InterPro" id="IPR051137">
    <property type="entry name" value="PP4R3-like"/>
</dbReference>
<dbReference type="GO" id="GO:0005654">
    <property type="term" value="C:nucleoplasm"/>
    <property type="evidence" value="ECO:0007669"/>
    <property type="project" value="TreeGrafter"/>
</dbReference>
<dbReference type="Pfam" id="PF04802">
    <property type="entry name" value="PP4R3"/>
    <property type="match status" value="2"/>
</dbReference>
<feature type="region of interest" description="Disordered" evidence="4">
    <location>
        <begin position="1044"/>
        <end position="1068"/>
    </location>
</feature>
<protein>
    <submittedName>
        <fullName evidence="8">Serine/threonine-protein phosphatase 4 regulatory subunit 3</fullName>
    </submittedName>
</protein>
<dbReference type="SUPFAM" id="SSF50729">
    <property type="entry name" value="PH domain-like"/>
    <property type="match status" value="1"/>
</dbReference>
<feature type="compositionally biased region" description="Basic and acidic residues" evidence="4">
    <location>
        <begin position="1049"/>
        <end position="1068"/>
    </location>
</feature>
<dbReference type="Gene3D" id="2.30.29.30">
    <property type="entry name" value="Pleckstrin-homology domain (PH domain)/Phosphotyrosine-binding domain (PTB)"/>
    <property type="match status" value="1"/>
</dbReference>
<feature type="domain" description="Serine/threonine-protein phosphatase 4 regulatory subunit 3-like central" evidence="5">
    <location>
        <begin position="356"/>
        <end position="524"/>
    </location>
</feature>
<feature type="compositionally biased region" description="Acidic residues" evidence="4">
    <location>
        <begin position="600"/>
        <end position="609"/>
    </location>
</feature>
<keyword evidence="7" id="KW-1185">Reference proteome</keyword>
<dbReference type="CTD" id="41675"/>
<evidence type="ECO:0000256" key="3">
    <source>
        <dbReference type="ARBA" id="ARBA00023242"/>
    </source>
</evidence>
<feature type="domain" description="Serine/threonine-protein phosphatase 4 regulatory subunit 3-like central" evidence="5">
    <location>
        <begin position="146"/>
        <end position="349"/>
    </location>
</feature>
<feature type="compositionally biased region" description="Polar residues" evidence="4">
    <location>
        <begin position="876"/>
        <end position="899"/>
    </location>
</feature>
<feature type="domain" description="PP4R3 EVH1-like" evidence="6">
    <location>
        <begin position="7"/>
        <end position="103"/>
    </location>
</feature>
<dbReference type="GO" id="GO:0030289">
    <property type="term" value="C:protein phosphatase 4 complex"/>
    <property type="evidence" value="ECO:0007669"/>
    <property type="project" value="TreeGrafter"/>
</dbReference>
<feature type="compositionally biased region" description="Polar residues" evidence="4">
    <location>
        <begin position="932"/>
        <end position="964"/>
    </location>
</feature>
<dbReference type="FunFam" id="2.30.29.30:FF:000051">
    <property type="entry name" value="Serine/threonine-protein phosphatase 4 regulatory subunit 3B"/>
    <property type="match status" value="1"/>
</dbReference>
<dbReference type="GeneID" id="108666472"/>
<dbReference type="GO" id="GO:0072542">
    <property type="term" value="F:protein phosphatase activator activity"/>
    <property type="evidence" value="ECO:0007669"/>
    <property type="project" value="TreeGrafter"/>
</dbReference>
<dbReference type="Pfam" id="PF22972">
    <property type="entry name" value="EVH1_PP4R3"/>
    <property type="match status" value="1"/>
</dbReference>
<evidence type="ECO:0000259" key="6">
    <source>
        <dbReference type="Pfam" id="PF22972"/>
    </source>
</evidence>
<name>A0A8B7N6C7_HYAAZ</name>
<dbReference type="InterPro" id="IPR011993">
    <property type="entry name" value="PH-like_dom_sf"/>
</dbReference>
<dbReference type="InterPro" id="IPR006887">
    <property type="entry name" value="P4R3-like_central_dom"/>
</dbReference>
<feature type="compositionally biased region" description="Basic and acidic residues" evidence="4">
    <location>
        <begin position="909"/>
        <end position="930"/>
    </location>
</feature>
<evidence type="ECO:0000256" key="1">
    <source>
        <dbReference type="ARBA" id="ARBA00004123"/>
    </source>
</evidence>
<feature type="compositionally biased region" description="Acidic residues" evidence="4">
    <location>
        <begin position="979"/>
        <end position="992"/>
    </location>
</feature>
<dbReference type="PANTHER" id="PTHR23318:SF0">
    <property type="entry name" value="SERINE_THREONINE-PROTEIN PHOSPHATASE 4 REGULATORY SUBUNIT 3"/>
    <property type="match status" value="1"/>
</dbReference>
<evidence type="ECO:0000313" key="7">
    <source>
        <dbReference type="Proteomes" id="UP000694843"/>
    </source>
</evidence>
<keyword evidence="3" id="KW-0539">Nucleus</keyword>
<feature type="compositionally biased region" description="Polar residues" evidence="4">
    <location>
        <begin position="813"/>
        <end position="839"/>
    </location>
</feature>
<accession>A0A8B7N6C7</accession>
<feature type="region of interest" description="Disordered" evidence="4">
    <location>
        <begin position="592"/>
        <end position="614"/>
    </location>
</feature>
<evidence type="ECO:0000256" key="2">
    <source>
        <dbReference type="ARBA" id="ARBA00008809"/>
    </source>
</evidence>
<evidence type="ECO:0000256" key="4">
    <source>
        <dbReference type="SAM" id="MobiDB-lite"/>
    </source>
</evidence>
<dbReference type="AlphaFoldDB" id="A0A8B7N6C7"/>
<dbReference type="InterPro" id="IPR055236">
    <property type="entry name" value="EVH1_PP4R3"/>
</dbReference>
<dbReference type="OrthoDB" id="27483at2759"/>
<proteinExistence type="inferred from homology"/>
<gene>
    <name evidence="8" type="primary">LOC108666472</name>
</gene>
<feature type="compositionally biased region" description="Basic and acidic residues" evidence="4">
    <location>
        <begin position="993"/>
        <end position="1027"/>
    </location>
</feature>
<dbReference type="GO" id="GO:0006974">
    <property type="term" value="P:DNA damage response"/>
    <property type="evidence" value="ECO:0007669"/>
    <property type="project" value="TreeGrafter"/>
</dbReference>
<sequence>MAEKMSRRRVKLYALNSERQWDDRGTGHVTATFVDRLKGISLLVRAEADGAPLLESKIQTDTAYQKQQGTLIVWSEGDNFDLALSFQEKAGCDEIWEKICQVQGKDPSVEITQEVHEESEEERFEEANDSNVYVELPPCEMGKLEQISELLSASLQNVNRQDKIANSIENECYIKKLIDLFRLCEDVENFECLHILYEIFKNIFLLNKNSLLEVLFSDENIFDVIGALEYDPSSPTPKKHRDFLKSMTTFKEVIPIENSELLNKIHQTFRVQYIQDVALPNQTVFEENLPSTLTSFIFFNKVEIVSLIQDDERFLSELFLQLSSEDVPVQKRRDLILFLKEFCTFSSSTSTVVCLTFYKHSIHYLIAPLLSNTVGDVVVREDYQTAQLAALILELLSFCVEHHSFHIKNYLIHRELLRRVMVLVKSKHTFLVLCAVRFIRKIVGMKDEFYNRHIIANNIFAPLVDAYIRNDARYNLLDSAILELFEFIKSEDIKSLLSYSMEKFGDVFSRIEYVQTFSIMRARYIEHQDKIRDREKSTAAVESLGLVRSTGAASARYRRDLRDMDAEEEQWFSSDDCDEDYHSSLKQELLKGGAGSVPGLDEEEEDDEPVGALLGATSPHRLASSPLLQAQVEKLQKENPALTAALESSSSSHVVAAAAVAAGEGERSSSAAGGEHHEAVGSAGGVSVTSSVGRSFHVKPHSSDALRAACKGPASHRLIDNAVQFVSYQNNDNHTSASYDRSMDNNSPKIIGCGVAVASVPRKISLVDYDENSDEEEEEMEDDDSDNSNSSTGSSSSNPSSSGSHNNSGVNSTETSLTETFSNTPTQELLSAQKVLTTEVSKKVKENIPISDGTLESSSSAADDSKSSADAKSAVANCSSPKVSITASGTTSPLRVSSENSEDDIPGNDEPKEKLVSNTPRKVDGVKDAPGENTSDISDDTVSMSKANDCSPSNVKNKSNGGKSSDTESDNQEGKAEAESEISSDEPREDMEQEKKRDRLQQDENNDTKTKPTNDSKHANSDGTIYEKHEKIVSSVANDVTAAANGLSKSDDLLEGETLRKRPRLAVD</sequence>
<feature type="region of interest" description="Disordered" evidence="4">
    <location>
        <begin position="770"/>
        <end position="1027"/>
    </location>
</feature>
<comment type="subcellular location">
    <subcellularLocation>
        <location evidence="1">Nucleus</location>
    </subcellularLocation>
</comment>
<evidence type="ECO:0000259" key="5">
    <source>
        <dbReference type="Pfam" id="PF04802"/>
    </source>
</evidence>
<feature type="compositionally biased region" description="Low complexity" evidence="4">
    <location>
        <begin position="787"/>
        <end position="812"/>
    </location>
</feature>
<dbReference type="KEGG" id="hazt:108666472"/>
<reference evidence="8" key="1">
    <citation type="submission" date="2025-08" db="UniProtKB">
        <authorList>
            <consortium name="RefSeq"/>
        </authorList>
    </citation>
    <scope>IDENTIFICATION</scope>
    <source>
        <tissue evidence="8">Whole organism</tissue>
    </source>
</reference>
<organism evidence="7 8">
    <name type="scientific">Hyalella azteca</name>
    <name type="common">Amphipod</name>
    <dbReference type="NCBI Taxonomy" id="294128"/>
    <lineage>
        <taxon>Eukaryota</taxon>
        <taxon>Metazoa</taxon>
        <taxon>Ecdysozoa</taxon>
        <taxon>Arthropoda</taxon>
        <taxon>Crustacea</taxon>
        <taxon>Multicrustacea</taxon>
        <taxon>Malacostraca</taxon>
        <taxon>Eumalacostraca</taxon>
        <taxon>Peracarida</taxon>
        <taxon>Amphipoda</taxon>
        <taxon>Senticaudata</taxon>
        <taxon>Talitrida</taxon>
        <taxon>Talitroidea</taxon>
        <taxon>Hyalellidae</taxon>
        <taxon>Hyalella</taxon>
    </lineage>
</organism>
<dbReference type="PANTHER" id="PTHR23318">
    <property type="entry name" value="ATP SYNTHASE GAMMA-RELATED"/>
    <property type="match status" value="1"/>
</dbReference>
<dbReference type="RefSeq" id="XP_018008843.1">
    <property type="nucleotide sequence ID" value="XM_018153354.2"/>
</dbReference>
<dbReference type="Proteomes" id="UP000694843">
    <property type="component" value="Unplaced"/>
</dbReference>